<organism evidence="2 3">
    <name type="scientific">Lentinus brumalis</name>
    <dbReference type="NCBI Taxonomy" id="2498619"/>
    <lineage>
        <taxon>Eukaryota</taxon>
        <taxon>Fungi</taxon>
        <taxon>Dikarya</taxon>
        <taxon>Basidiomycota</taxon>
        <taxon>Agaricomycotina</taxon>
        <taxon>Agaricomycetes</taxon>
        <taxon>Polyporales</taxon>
        <taxon>Polyporaceae</taxon>
        <taxon>Lentinus</taxon>
    </lineage>
</organism>
<evidence type="ECO:0000313" key="2">
    <source>
        <dbReference type="EMBL" id="RDX49079.1"/>
    </source>
</evidence>
<evidence type="ECO:0000313" key="3">
    <source>
        <dbReference type="Proteomes" id="UP000256964"/>
    </source>
</evidence>
<gene>
    <name evidence="2" type="ORF">OH76DRAFT_554005</name>
</gene>
<reference evidence="2 3" key="1">
    <citation type="journal article" date="2018" name="Biotechnol. Biofuels">
        <title>Integrative visual omics of the white-rot fungus Polyporus brumalis exposes the biotechnological potential of its oxidative enzymes for delignifying raw plant biomass.</title>
        <authorList>
            <person name="Miyauchi S."/>
            <person name="Rancon A."/>
            <person name="Drula E."/>
            <person name="Hage H."/>
            <person name="Chaduli D."/>
            <person name="Favel A."/>
            <person name="Grisel S."/>
            <person name="Henrissat B."/>
            <person name="Herpoel-Gimbert I."/>
            <person name="Ruiz-Duenas F.J."/>
            <person name="Chevret D."/>
            <person name="Hainaut M."/>
            <person name="Lin J."/>
            <person name="Wang M."/>
            <person name="Pangilinan J."/>
            <person name="Lipzen A."/>
            <person name="Lesage-Meessen L."/>
            <person name="Navarro D."/>
            <person name="Riley R."/>
            <person name="Grigoriev I.V."/>
            <person name="Zhou S."/>
            <person name="Raouche S."/>
            <person name="Rosso M.N."/>
        </authorList>
    </citation>
    <scope>NUCLEOTIDE SEQUENCE [LARGE SCALE GENOMIC DNA]</scope>
    <source>
        <strain evidence="2 3">BRFM 1820</strain>
    </source>
</reference>
<dbReference type="Proteomes" id="UP000256964">
    <property type="component" value="Unassembled WGS sequence"/>
</dbReference>
<proteinExistence type="predicted"/>
<accession>A0A371D975</accession>
<feature type="region of interest" description="Disordered" evidence="1">
    <location>
        <begin position="1"/>
        <end position="23"/>
    </location>
</feature>
<protein>
    <submittedName>
        <fullName evidence="2">Uncharacterized protein</fullName>
    </submittedName>
</protein>
<keyword evidence="3" id="KW-1185">Reference proteome</keyword>
<dbReference type="AlphaFoldDB" id="A0A371D975"/>
<evidence type="ECO:0000256" key="1">
    <source>
        <dbReference type="SAM" id="MobiDB-lite"/>
    </source>
</evidence>
<name>A0A371D975_9APHY</name>
<sequence>MNSVCESESAREYLTSPSSRPAAVPRTLQAVPSQLNCRASPPPANSPKLCAPSCSLARGPSPSVRLAKAANVGLVTQRCLPHAHIRYHERHQTSRVIWASRASNKPVPTEESRCGYILHAVLLKTTLRDVGTLLTSEQARYLVW</sequence>
<dbReference type="EMBL" id="KZ857407">
    <property type="protein sequence ID" value="RDX49079.1"/>
    <property type="molecule type" value="Genomic_DNA"/>
</dbReference>